<keyword evidence="4" id="KW-0648">Protein biosynthesis</keyword>
<dbReference type="GO" id="GO:0006412">
    <property type="term" value="P:translation"/>
    <property type="evidence" value="ECO:0007669"/>
    <property type="project" value="UniProtKB-UniRule"/>
</dbReference>
<dbReference type="AlphaFoldDB" id="A0A1I4S1T1"/>
<keyword evidence="2 4" id="KW-0479">Metal-binding</keyword>
<dbReference type="STRING" id="684065.SAMN05421738_1017"/>
<dbReference type="NCBIfam" id="TIGR00079">
    <property type="entry name" value="pept_deformyl"/>
    <property type="match status" value="1"/>
</dbReference>
<feature type="active site" evidence="4">
    <location>
        <position position="186"/>
    </location>
</feature>
<dbReference type="SUPFAM" id="SSF56420">
    <property type="entry name" value="Peptide deformylase"/>
    <property type="match status" value="1"/>
</dbReference>
<dbReference type="EC" id="3.5.1.88" evidence="4"/>
<keyword evidence="5" id="KW-0732">Signal</keyword>
<evidence type="ECO:0000256" key="2">
    <source>
        <dbReference type="ARBA" id="ARBA00022723"/>
    </source>
</evidence>
<evidence type="ECO:0000256" key="1">
    <source>
        <dbReference type="ARBA" id="ARBA00010759"/>
    </source>
</evidence>
<comment type="function">
    <text evidence="4">Removes the formyl group from the N-terminal Met of newly synthesized proteins. Requires at least a dipeptide for an efficient rate of reaction. N-terminal L-methionine is a prerequisite for activity but the enzyme has broad specificity at other positions.</text>
</comment>
<organism evidence="6 7">
    <name type="scientific">Algoriella xinjiangensis</name>
    <dbReference type="NCBI Taxonomy" id="684065"/>
    <lineage>
        <taxon>Bacteria</taxon>
        <taxon>Pseudomonadati</taxon>
        <taxon>Bacteroidota</taxon>
        <taxon>Flavobacteriia</taxon>
        <taxon>Flavobacteriales</taxon>
        <taxon>Weeksellaceae</taxon>
        <taxon>Algoriella</taxon>
    </lineage>
</organism>
<dbReference type="GO" id="GO:0046872">
    <property type="term" value="F:metal ion binding"/>
    <property type="evidence" value="ECO:0007669"/>
    <property type="project" value="UniProtKB-KW"/>
</dbReference>
<feature type="binding site" evidence="4">
    <location>
        <position position="189"/>
    </location>
    <ligand>
        <name>Fe cation</name>
        <dbReference type="ChEBI" id="CHEBI:24875"/>
    </ligand>
</feature>
<reference evidence="7" key="1">
    <citation type="submission" date="2016-10" db="EMBL/GenBank/DDBJ databases">
        <authorList>
            <person name="Varghese N."/>
            <person name="Submissions S."/>
        </authorList>
    </citation>
    <scope>NUCLEOTIDE SEQUENCE [LARGE SCALE GENOMIC DNA]</scope>
    <source>
        <strain evidence="7">XJ109</strain>
    </source>
</reference>
<comment type="catalytic activity">
    <reaction evidence="4">
        <text>N-terminal N-formyl-L-methionyl-[peptide] + H2O = N-terminal L-methionyl-[peptide] + formate</text>
        <dbReference type="Rhea" id="RHEA:24420"/>
        <dbReference type="Rhea" id="RHEA-COMP:10639"/>
        <dbReference type="Rhea" id="RHEA-COMP:10640"/>
        <dbReference type="ChEBI" id="CHEBI:15377"/>
        <dbReference type="ChEBI" id="CHEBI:15740"/>
        <dbReference type="ChEBI" id="CHEBI:49298"/>
        <dbReference type="ChEBI" id="CHEBI:64731"/>
        <dbReference type="EC" id="3.5.1.88"/>
    </reaction>
</comment>
<comment type="cofactor">
    <cofactor evidence="4">
        <name>Fe(2+)</name>
        <dbReference type="ChEBI" id="CHEBI:29033"/>
    </cofactor>
    <text evidence="4">Binds 1 Fe(2+) ion.</text>
</comment>
<feature type="binding site" evidence="4">
    <location>
        <position position="185"/>
    </location>
    <ligand>
        <name>Fe cation</name>
        <dbReference type="ChEBI" id="CHEBI:24875"/>
    </ligand>
</feature>
<gene>
    <name evidence="4" type="primary">def</name>
    <name evidence="6" type="ORF">SAMN05421738_1017</name>
</gene>
<name>A0A1I4S1T1_9FLAO</name>
<protein>
    <recommendedName>
        <fullName evidence="4">Peptide deformylase</fullName>
        <shortName evidence="4">PDF</shortName>
        <ecNumber evidence="4">3.5.1.88</ecNumber>
    </recommendedName>
    <alternativeName>
        <fullName evidence="4">Polypeptide deformylase</fullName>
    </alternativeName>
</protein>
<dbReference type="Gene3D" id="3.90.45.10">
    <property type="entry name" value="Peptide deformylase"/>
    <property type="match status" value="1"/>
</dbReference>
<dbReference type="HAMAP" id="MF_00163">
    <property type="entry name" value="Pep_deformylase"/>
    <property type="match status" value="1"/>
</dbReference>
<feature type="binding site" evidence="4">
    <location>
        <position position="143"/>
    </location>
    <ligand>
        <name>Fe cation</name>
        <dbReference type="ChEBI" id="CHEBI:24875"/>
    </ligand>
</feature>
<evidence type="ECO:0000313" key="6">
    <source>
        <dbReference type="EMBL" id="SFM58361.1"/>
    </source>
</evidence>
<comment type="similarity">
    <text evidence="1 4">Belongs to the polypeptide deformylase family.</text>
</comment>
<keyword evidence="4" id="KW-0408">Iron</keyword>
<sequence>MIKFITYGLLICSSTLFAQSKSMKNKVYKPLTKQEINLINDKKSYEPFRVLLTTSDQDLMVLKAQSIDIDPKDPQTKLLADRMYATVQDEASKGVGIAAPQIGINRNAVWVQRYDKPTQPFEFIINPKITWYSDIVRFGREGCLSIPDIFGKVYRSLALRLEYYDLDGKFHDETVEGFSAVIFQHEYDHLIGTLFTDRIKEQENTRYVKAEVMNEVFYVSPHKPETDEDDDED</sequence>
<evidence type="ECO:0000256" key="3">
    <source>
        <dbReference type="ARBA" id="ARBA00022801"/>
    </source>
</evidence>
<feature type="chain" id="PRO_5011481891" description="Peptide deformylase" evidence="5">
    <location>
        <begin position="19"/>
        <end position="233"/>
    </location>
</feature>
<keyword evidence="3 4" id="KW-0378">Hydrolase</keyword>
<dbReference type="PANTHER" id="PTHR10458">
    <property type="entry name" value="PEPTIDE DEFORMYLASE"/>
    <property type="match status" value="1"/>
</dbReference>
<accession>A0A1I4S1T1</accession>
<dbReference type="GO" id="GO:0042586">
    <property type="term" value="F:peptide deformylase activity"/>
    <property type="evidence" value="ECO:0007669"/>
    <property type="project" value="UniProtKB-UniRule"/>
</dbReference>
<dbReference type="CDD" id="cd00487">
    <property type="entry name" value="Pep_deformylase"/>
    <property type="match status" value="1"/>
</dbReference>
<evidence type="ECO:0000256" key="5">
    <source>
        <dbReference type="SAM" id="SignalP"/>
    </source>
</evidence>
<dbReference type="Proteomes" id="UP000199149">
    <property type="component" value="Unassembled WGS sequence"/>
</dbReference>
<dbReference type="RefSeq" id="WP_177190222.1">
    <property type="nucleotide sequence ID" value="NZ_FOUZ01000001.1"/>
</dbReference>
<dbReference type="EMBL" id="FOUZ01000001">
    <property type="protein sequence ID" value="SFM58361.1"/>
    <property type="molecule type" value="Genomic_DNA"/>
</dbReference>
<dbReference type="PANTHER" id="PTHR10458:SF22">
    <property type="entry name" value="PEPTIDE DEFORMYLASE"/>
    <property type="match status" value="1"/>
</dbReference>
<keyword evidence="7" id="KW-1185">Reference proteome</keyword>
<dbReference type="InterPro" id="IPR036821">
    <property type="entry name" value="Peptide_deformylase_sf"/>
</dbReference>
<feature type="signal peptide" evidence="5">
    <location>
        <begin position="1"/>
        <end position="18"/>
    </location>
</feature>
<evidence type="ECO:0000256" key="4">
    <source>
        <dbReference type="HAMAP-Rule" id="MF_00163"/>
    </source>
</evidence>
<evidence type="ECO:0000313" key="7">
    <source>
        <dbReference type="Proteomes" id="UP000199149"/>
    </source>
</evidence>
<dbReference type="InterPro" id="IPR023635">
    <property type="entry name" value="Peptide_deformylase"/>
</dbReference>
<dbReference type="Pfam" id="PF01327">
    <property type="entry name" value="Pep_deformylase"/>
    <property type="match status" value="1"/>
</dbReference>
<dbReference type="PRINTS" id="PR01576">
    <property type="entry name" value="PDEFORMYLASE"/>
</dbReference>
<proteinExistence type="inferred from homology"/>